<organism evidence="2 3">
    <name type="scientific">Chlamydomonas eustigma</name>
    <dbReference type="NCBI Taxonomy" id="1157962"/>
    <lineage>
        <taxon>Eukaryota</taxon>
        <taxon>Viridiplantae</taxon>
        <taxon>Chlorophyta</taxon>
        <taxon>core chlorophytes</taxon>
        <taxon>Chlorophyceae</taxon>
        <taxon>CS clade</taxon>
        <taxon>Chlamydomonadales</taxon>
        <taxon>Chlamydomonadaceae</taxon>
        <taxon>Chlamydomonas</taxon>
    </lineage>
</organism>
<dbReference type="Proteomes" id="UP000232323">
    <property type="component" value="Unassembled WGS sequence"/>
</dbReference>
<evidence type="ECO:0000313" key="3">
    <source>
        <dbReference type="Proteomes" id="UP000232323"/>
    </source>
</evidence>
<name>A0A250XGU5_9CHLO</name>
<comment type="caution">
    <text evidence="2">The sequence shown here is derived from an EMBL/GenBank/DDBJ whole genome shotgun (WGS) entry which is preliminary data.</text>
</comment>
<evidence type="ECO:0000256" key="1">
    <source>
        <dbReference type="SAM" id="MobiDB-lite"/>
    </source>
</evidence>
<dbReference type="AlphaFoldDB" id="A0A250XGU5"/>
<dbReference type="EMBL" id="BEGY01000077">
    <property type="protein sequence ID" value="GAX82246.1"/>
    <property type="molecule type" value="Genomic_DNA"/>
</dbReference>
<proteinExistence type="predicted"/>
<evidence type="ECO:0000313" key="2">
    <source>
        <dbReference type="EMBL" id="GAX82246.1"/>
    </source>
</evidence>
<sequence>MKRGDVNKWTNAWMHRARKVPLTTHSDDSDDDNVYDGNRGVVVHEKQSALGNYVVTLRRTRRAEEQVLKEQAITESLKHRLGNNYISDLRPATEHVSACRCDSCRMRRAKLRKYQETTERFKESSRVLSTFPSRETHASITPPPWGYTPLSFNRKLHSSADTKNQLGQRTSGAAGTEHRKPRYLSNSLWSHAAESHTEAEEEPVDYLASAFYDSMERQADYARSLFPGRALSGLARRAAAKKQEEAVRGLLRRMTVDTPVSGHSAAFDDSNDVRSRVRARSLSFSGAISPGNKDTKSSFLFTPNTPLNKAPIMPGSWQGQHGDKDSPSARRMRSMVMMHKLQPALKAVASIERSLASGSRTDHLSKGKPWTAYV</sequence>
<protein>
    <submittedName>
        <fullName evidence="2">Uncharacterized protein</fullName>
    </submittedName>
</protein>
<keyword evidence="3" id="KW-1185">Reference proteome</keyword>
<feature type="compositionally biased region" description="Polar residues" evidence="1">
    <location>
        <begin position="160"/>
        <end position="173"/>
    </location>
</feature>
<gene>
    <name evidence="2" type="ORF">CEUSTIGMA_g9674.t1</name>
</gene>
<feature type="region of interest" description="Disordered" evidence="1">
    <location>
        <begin position="160"/>
        <end position="179"/>
    </location>
</feature>
<accession>A0A250XGU5</accession>
<reference evidence="2 3" key="1">
    <citation type="submission" date="2017-08" db="EMBL/GenBank/DDBJ databases">
        <title>Acidophilic green algal genome provides insights into adaptation to an acidic environment.</title>
        <authorList>
            <person name="Hirooka S."/>
            <person name="Hirose Y."/>
            <person name="Kanesaki Y."/>
            <person name="Higuchi S."/>
            <person name="Fujiwara T."/>
            <person name="Onuma R."/>
            <person name="Era A."/>
            <person name="Ohbayashi R."/>
            <person name="Uzuka A."/>
            <person name="Nozaki H."/>
            <person name="Yoshikawa H."/>
            <person name="Miyagishima S.Y."/>
        </authorList>
    </citation>
    <scope>NUCLEOTIDE SEQUENCE [LARGE SCALE GENOMIC DNA]</scope>
    <source>
        <strain evidence="2 3">NIES-2499</strain>
    </source>
</reference>